<sequence length="282" mass="30371">MPGFGTHTCLSSRPRRLLPHTLAKTTKHSMHIGTYAPMCIRSCSRKTVSGGAGTNTTATSAQRYGRAAASATRAAARTTQSSQTSTFMESEHVAQLTQLLQQMPTSNGSAALHAQLQETVWAIVSMERRRAADAEDAAEAATKEARLLHETLQASLRVQEDTLTTESRATAQLTGDLDMAKLDAEHAQSELVALQNLVSSRQLQLASTSSASQDTNATDDAELARRFSELQQAFSKVQSEKDAALAEAKQEKLRAEWALAALEAIVEEIASVRQQATTTGKM</sequence>
<reference evidence="2" key="1">
    <citation type="submission" date="2020-10" db="EMBL/GenBank/DDBJ databases">
        <title>Unveiling of a novel bifunctional photoreceptor, Dualchrome1, isolated from a cosmopolitan green alga.</title>
        <authorList>
            <person name="Suzuki S."/>
            <person name="Kawachi M."/>
        </authorList>
    </citation>
    <scope>NUCLEOTIDE SEQUENCE</scope>
    <source>
        <strain evidence="2">NIES 2893</strain>
    </source>
</reference>
<feature type="coiled-coil region" evidence="1">
    <location>
        <begin position="124"/>
        <end position="151"/>
    </location>
</feature>
<keyword evidence="3" id="KW-1185">Reference proteome</keyword>
<proteinExistence type="predicted"/>
<feature type="coiled-coil region" evidence="1">
    <location>
        <begin position="236"/>
        <end position="265"/>
    </location>
</feature>
<evidence type="ECO:0000313" key="2">
    <source>
        <dbReference type="EMBL" id="GHP02183.1"/>
    </source>
</evidence>
<keyword evidence="1" id="KW-0175">Coiled coil</keyword>
<evidence type="ECO:0000313" key="3">
    <source>
        <dbReference type="Proteomes" id="UP000660262"/>
    </source>
</evidence>
<accession>A0A830H797</accession>
<comment type="caution">
    <text evidence="2">The sequence shown here is derived from an EMBL/GenBank/DDBJ whole genome shotgun (WGS) entry which is preliminary data.</text>
</comment>
<name>A0A830H797_9CHLO</name>
<evidence type="ECO:0000256" key="1">
    <source>
        <dbReference type="SAM" id="Coils"/>
    </source>
</evidence>
<protein>
    <submittedName>
        <fullName evidence="2">Uncharacterized protein</fullName>
    </submittedName>
</protein>
<dbReference type="EMBL" id="BNJQ01000002">
    <property type="protein sequence ID" value="GHP02183.1"/>
    <property type="molecule type" value="Genomic_DNA"/>
</dbReference>
<dbReference type="Proteomes" id="UP000660262">
    <property type="component" value="Unassembled WGS sequence"/>
</dbReference>
<gene>
    <name evidence="2" type="ORF">PPROV_000094000</name>
</gene>
<organism evidence="2 3">
    <name type="scientific">Pycnococcus provasolii</name>
    <dbReference type="NCBI Taxonomy" id="41880"/>
    <lineage>
        <taxon>Eukaryota</taxon>
        <taxon>Viridiplantae</taxon>
        <taxon>Chlorophyta</taxon>
        <taxon>Pseudoscourfieldiophyceae</taxon>
        <taxon>Pseudoscourfieldiales</taxon>
        <taxon>Pycnococcaceae</taxon>
        <taxon>Pycnococcus</taxon>
    </lineage>
</organism>
<dbReference type="AlphaFoldDB" id="A0A830H797"/>